<reference evidence="2" key="1">
    <citation type="journal article" date="2015" name="Nat. Genet.">
        <title>The genome and transcriptome of the zoonotic hookworm Ancylostoma ceylanicum identify infection-specific gene families.</title>
        <authorList>
            <person name="Schwarz E.M."/>
            <person name="Hu Y."/>
            <person name="Antoshechkin I."/>
            <person name="Miller M.M."/>
            <person name="Sternberg P.W."/>
            <person name="Aroian R.V."/>
        </authorList>
    </citation>
    <scope>NUCLEOTIDE SEQUENCE</scope>
    <source>
        <strain evidence="2">HY135</strain>
    </source>
</reference>
<protein>
    <submittedName>
        <fullName evidence="1">Uncharacterized protein</fullName>
    </submittedName>
</protein>
<accession>A0A016V2Z7</accession>
<proteinExistence type="predicted"/>
<organism evidence="1 2">
    <name type="scientific">Ancylostoma ceylanicum</name>
    <dbReference type="NCBI Taxonomy" id="53326"/>
    <lineage>
        <taxon>Eukaryota</taxon>
        <taxon>Metazoa</taxon>
        <taxon>Ecdysozoa</taxon>
        <taxon>Nematoda</taxon>
        <taxon>Chromadorea</taxon>
        <taxon>Rhabditida</taxon>
        <taxon>Rhabditina</taxon>
        <taxon>Rhabditomorpha</taxon>
        <taxon>Strongyloidea</taxon>
        <taxon>Ancylostomatidae</taxon>
        <taxon>Ancylostomatinae</taxon>
        <taxon>Ancylostoma</taxon>
    </lineage>
</organism>
<gene>
    <name evidence="1" type="primary">Acey_s0019.g3797</name>
    <name evidence="1" type="ORF">Y032_0019g3797</name>
</gene>
<comment type="caution">
    <text evidence="1">The sequence shown here is derived from an EMBL/GenBank/DDBJ whole genome shotgun (WGS) entry which is preliminary data.</text>
</comment>
<sequence>MWGLFEVLNTNNVSILYRNGIFVGLRWVYYRILPQATAYSYRILTKLWLRYKMDTIFVFSTSNNPRMQSFSQKDSFEDLGSVKVEGCRNIFDALS</sequence>
<evidence type="ECO:0000313" key="1">
    <source>
        <dbReference type="EMBL" id="EYC21397.1"/>
    </source>
</evidence>
<dbReference type="EMBL" id="JARK01001355">
    <property type="protein sequence ID" value="EYC21397.1"/>
    <property type="molecule type" value="Genomic_DNA"/>
</dbReference>
<name>A0A016V2Z7_9BILA</name>
<dbReference type="Proteomes" id="UP000024635">
    <property type="component" value="Unassembled WGS sequence"/>
</dbReference>
<keyword evidence="2" id="KW-1185">Reference proteome</keyword>
<evidence type="ECO:0000313" key="2">
    <source>
        <dbReference type="Proteomes" id="UP000024635"/>
    </source>
</evidence>
<dbReference type="AlphaFoldDB" id="A0A016V2Z7"/>